<reference evidence="1 4" key="2">
    <citation type="submission" date="2018-08" db="EMBL/GenBank/DDBJ databases">
        <title>Complete genomic DNA sequence of Rickettsia japonica in China.</title>
        <authorList>
            <person name="Lu Q."/>
            <person name="Li C."/>
        </authorList>
    </citation>
    <scope>NUCLEOTIDE SEQUENCE [LARGE SCALE GENOMIC DNA]</scope>
    <source>
        <strain evidence="1 4">LA4/2015</strain>
    </source>
</reference>
<evidence type="ECO:0000313" key="3">
    <source>
        <dbReference type="Proteomes" id="UP000217846"/>
    </source>
</evidence>
<name>A0AAD1CC06_RICJA</name>
<dbReference type="EMBL" id="CP032049">
    <property type="protein sequence ID" value="AXU07026.1"/>
    <property type="molecule type" value="Genomic_DNA"/>
</dbReference>
<evidence type="ECO:0000313" key="1">
    <source>
        <dbReference type="EMBL" id="AXU07026.1"/>
    </source>
</evidence>
<organism evidence="2 3">
    <name type="scientific">Rickettsia japonica</name>
    <dbReference type="NCBI Taxonomy" id="35790"/>
    <lineage>
        <taxon>Bacteria</taxon>
        <taxon>Pseudomonadati</taxon>
        <taxon>Pseudomonadota</taxon>
        <taxon>Alphaproteobacteria</taxon>
        <taxon>Rickettsiales</taxon>
        <taxon>Rickettsiaceae</taxon>
        <taxon>Rickettsieae</taxon>
        <taxon>Rickettsia</taxon>
        <taxon>spotted fever group</taxon>
    </lineage>
</organism>
<dbReference type="AlphaFoldDB" id="A0AAD1CC06"/>
<reference evidence="2 3" key="1">
    <citation type="journal article" date="2017" name="Genome Biol. Evol.">
        <title>Extremely Low Genomic Diversity of Rickettsia japonica Distributed in Japan.</title>
        <authorList>
            <person name="Akter A."/>
            <person name="Ooka T."/>
            <person name="Gotoh Y."/>
            <person name="Yamamoto S."/>
            <person name="Fujita H."/>
            <person name="Terasoma F."/>
            <person name="Kida K."/>
            <person name="Taira M."/>
            <person name="Nakadouzono F."/>
            <person name="Gokuden M."/>
            <person name="Hirano M."/>
            <person name="Miyashiro M."/>
            <person name="Inari K."/>
            <person name="Shimazu Y."/>
            <person name="Tabara K."/>
            <person name="Toyoda A."/>
            <person name="Yoshimura D."/>
            <person name="Itoh T."/>
            <person name="Kitano T."/>
            <person name="Sato M.P."/>
            <person name="Katsura K."/>
            <person name="Mondal S.I."/>
            <person name="Ogura Y."/>
            <person name="Ando S."/>
            <person name="Hayashi T."/>
        </authorList>
    </citation>
    <scope>NUCLEOTIDE SEQUENCE [LARGE SCALE GENOMIC DNA]</scope>
    <source>
        <strain evidence="2 3">YH_M</strain>
    </source>
</reference>
<dbReference type="RefSeq" id="WP_014121138.1">
    <property type="nucleotide sequence ID" value="NZ_AP017572.1"/>
</dbReference>
<evidence type="ECO:0000313" key="4">
    <source>
        <dbReference type="Proteomes" id="UP000258667"/>
    </source>
</evidence>
<dbReference type="Proteomes" id="UP000217846">
    <property type="component" value="Chromosome"/>
</dbReference>
<evidence type="ECO:0000313" key="2">
    <source>
        <dbReference type="EMBL" id="BAW83318.1"/>
    </source>
</evidence>
<gene>
    <name evidence="1" type="ORF">D0Z68_07340</name>
    <name evidence="2" type="ORF">RJYHM_1117</name>
</gene>
<dbReference type="Proteomes" id="UP000258667">
    <property type="component" value="Chromosome"/>
</dbReference>
<dbReference type="EMBL" id="AP017602">
    <property type="protein sequence ID" value="BAW83318.1"/>
    <property type="molecule type" value="Genomic_DNA"/>
</dbReference>
<protein>
    <submittedName>
        <fullName evidence="2">Uncharacterized protein</fullName>
    </submittedName>
</protein>
<dbReference type="GeneID" id="34514696"/>
<proteinExistence type="predicted"/>
<sequence>MVFCRIIIKEEINLEKAITTLEENAKSNTMTLKKAGINQDDAEILLANIHLLYKEGFNKKSVFEKIHKQYLSTNTRLKKILLVKNYVRKYCHIVENR</sequence>
<keyword evidence="4" id="KW-1185">Reference proteome</keyword>
<accession>A0AAD1CC06</accession>